<gene>
    <name evidence="2" type="ORF">H9647_23465</name>
</gene>
<keyword evidence="3" id="KW-1185">Reference proteome</keyword>
<comment type="caution">
    <text evidence="2">The sequence shown here is derived from an EMBL/GenBank/DDBJ whole genome shotgun (WGS) entry which is preliminary data.</text>
</comment>
<dbReference type="Gene3D" id="3.30.1120.170">
    <property type="match status" value="1"/>
</dbReference>
<dbReference type="SUPFAM" id="SSF53649">
    <property type="entry name" value="Alkaline phosphatase-like"/>
    <property type="match status" value="1"/>
</dbReference>
<dbReference type="PANTHER" id="PTHR47371">
    <property type="entry name" value="LIPOTEICHOIC ACID SYNTHASE"/>
    <property type="match status" value="1"/>
</dbReference>
<accession>A0ABR8T5K2</accession>
<dbReference type="InterPro" id="IPR017850">
    <property type="entry name" value="Alkaline_phosphatase_core_sf"/>
</dbReference>
<protein>
    <recommendedName>
        <fullName evidence="1">GP-PDE domain-containing protein</fullName>
    </recommendedName>
</protein>
<dbReference type="EMBL" id="JACSQL010000019">
    <property type="protein sequence ID" value="MBD7971031.1"/>
    <property type="molecule type" value="Genomic_DNA"/>
</dbReference>
<reference evidence="2 3" key="1">
    <citation type="submission" date="2020-08" db="EMBL/GenBank/DDBJ databases">
        <title>A Genomic Blueprint of the Chicken Gut Microbiome.</title>
        <authorList>
            <person name="Gilroy R."/>
            <person name="Ravi A."/>
            <person name="Getino M."/>
            <person name="Pursley I."/>
            <person name="Horton D.L."/>
            <person name="Alikhan N.-F."/>
            <person name="Baker D."/>
            <person name="Gharbi K."/>
            <person name="Hall N."/>
            <person name="Watson M."/>
            <person name="Adriaenssens E.M."/>
            <person name="Foster-Nyarko E."/>
            <person name="Jarju S."/>
            <person name="Secka A."/>
            <person name="Antonio M."/>
            <person name="Oren A."/>
            <person name="Chaudhuri R."/>
            <person name="La Ragione R.M."/>
            <person name="Hildebrand F."/>
            <person name="Pallen M.J."/>
        </authorList>
    </citation>
    <scope>NUCLEOTIDE SEQUENCE [LARGE SCALE GENOMIC DNA]</scope>
    <source>
        <strain evidence="2 3">Sa2BVA9</strain>
    </source>
</reference>
<evidence type="ECO:0000313" key="3">
    <source>
        <dbReference type="Proteomes" id="UP000608071"/>
    </source>
</evidence>
<dbReference type="InterPro" id="IPR050448">
    <property type="entry name" value="OpgB/LTA_synthase_biosynth"/>
</dbReference>
<dbReference type="CDD" id="cd08583">
    <property type="entry name" value="PI-PLCc_GDPD_SF_unchar1"/>
    <property type="match status" value="1"/>
</dbReference>
<evidence type="ECO:0000259" key="1">
    <source>
        <dbReference type="PROSITE" id="PS51704"/>
    </source>
</evidence>
<sequence>MYKLLGKDTKPNVYESSELFKVPFIVRLPKGEDAGVIDNTGGQMDLYPTLINLLGLNKKETFYLGHDLLNAKSYAAFRTHIPSGSVVNNEYFYLSMGDGVFENGTCYDRKTGSAVEVNLCIAPYREAKNSIKISDYILNQDNLEEIIDHKPGVENAETEDMLFANTPNAWADHYTLIAHALGAIDGYSHTNSIDALITSYDNGHRVFEMDLITTSDGVLIGRHDWYEDLYGKLYQEVSKDKFNKPLSLDEFLSLPINKKYTPMTAEQMLVILSQYPDMYIVTDTKTANSEEVKKQFSQLVASARSVDPSVLDRIIPQIYTENMHKAVDEIHPFTNYIYSLYINDYDDDRVLQYAKDNKLGVVMMDENRYSKAFVDRLAKAGIKTYMHTFNDVDKVKDYQKQGVIGVMTDQLIPSDIK</sequence>
<dbReference type="Gene3D" id="3.20.20.190">
    <property type="entry name" value="Phosphatidylinositol (PI) phosphodiesterase"/>
    <property type="match status" value="1"/>
</dbReference>
<dbReference type="InterPro" id="IPR017946">
    <property type="entry name" value="PLC-like_Pdiesterase_TIM-brl"/>
</dbReference>
<proteinExistence type="predicted"/>
<evidence type="ECO:0000313" key="2">
    <source>
        <dbReference type="EMBL" id="MBD7971031.1"/>
    </source>
</evidence>
<name>A0ABR8T5K2_9BACL</name>
<dbReference type="Gene3D" id="3.40.720.10">
    <property type="entry name" value="Alkaline Phosphatase, subunit A"/>
    <property type="match status" value="1"/>
</dbReference>
<dbReference type="PANTHER" id="PTHR47371:SF3">
    <property type="entry name" value="PHOSPHOGLYCEROL TRANSFERASE I"/>
    <property type="match status" value="1"/>
</dbReference>
<dbReference type="Pfam" id="PF03009">
    <property type="entry name" value="GDPD"/>
    <property type="match status" value="1"/>
</dbReference>
<organism evidence="2 3">
    <name type="scientific">Paenibacillus gallinarum</name>
    <dbReference type="NCBI Taxonomy" id="2762232"/>
    <lineage>
        <taxon>Bacteria</taxon>
        <taxon>Bacillati</taxon>
        <taxon>Bacillota</taxon>
        <taxon>Bacilli</taxon>
        <taxon>Bacillales</taxon>
        <taxon>Paenibacillaceae</taxon>
        <taxon>Paenibacillus</taxon>
    </lineage>
</organism>
<dbReference type="SUPFAM" id="SSF51695">
    <property type="entry name" value="PLC-like phosphodiesterases"/>
    <property type="match status" value="1"/>
</dbReference>
<dbReference type="InterPro" id="IPR030395">
    <property type="entry name" value="GP_PDE_dom"/>
</dbReference>
<dbReference type="Proteomes" id="UP000608071">
    <property type="component" value="Unassembled WGS sequence"/>
</dbReference>
<feature type="domain" description="GP-PDE" evidence="1">
    <location>
        <begin position="174"/>
        <end position="417"/>
    </location>
</feature>
<dbReference type="PROSITE" id="PS51704">
    <property type="entry name" value="GP_PDE"/>
    <property type="match status" value="1"/>
</dbReference>